<gene>
    <name evidence="2" type="ORF">MRATA1EN1_LOCUS18004</name>
</gene>
<reference evidence="2" key="1">
    <citation type="submission" date="2023-04" db="EMBL/GenBank/DDBJ databases">
        <authorList>
            <consortium name="ELIXIR-Norway"/>
        </authorList>
    </citation>
    <scope>NUCLEOTIDE SEQUENCE [LARGE SCALE GENOMIC DNA]</scope>
</reference>
<feature type="region of interest" description="Disordered" evidence="1">
    <location>
        <begin position="83"/>
        <end position="103"/>
    </location>
</feature>
<accession>A0ABN8Z598</accession>
<keyword evidence="3" id="KW-1185">Reference proteome</keyword>
<evidence type="ECO:0000313" key="2">
    <source>
        <dbReference type="EMBL" id="CAI9169042.1"/>
    </source>
</evidence>
<dbReference type="EMBL" id="OX459964">
    <property type="protein sequence ID" value="CAI9169042.1"/>
    <property type="molecule type" value="Genomic_DNA"/>
</dbReference>
<evidence type="ECO:0000313" key="3">
    <source>
        <dbReference type="Proteomes" id="UP001176941"/>
    </source>
</evidence>
<organism evidence="2 3">
    <name type="scientific">Rangifer tarandus platyrhynchus</name>
    <name type="common">Svalbard reindeer</name>
    <dbReference type="NCBI Taxonomy" id="3082113"/>
    <lineage>
        <taxon>Eukaryota</taxon>
        <taxon>Metazoa</taxon>
        <taxon>Chordata</taxon>
        <taxon>Craniata</taxon>
        <taxon>Vertebrata</taxon>
        <taxon>Euteleostomi</taxon>
        <taxon>Mammalia</taxon>
        <taxon>Eutheria</taxon>
        <taxon>Laurasiatheria</taxon>
        <taxon>Artiodactyla</taxon>
        <taxon>Ruminantia</taxon>
        <taxon>Pecora</taxon>
        <taxon>Cervidae</taxon>
        <taxon>Odocoileinae</taxon>
        <taxon>Rangifer</taxon>
    </lineage>
</organism>
<proteinExistence type="predicted"/>
<name>A0ABN8Z598_RANTA</name>
<protein>
    <submittedName>
        <fullName evidence="2">Uncharacterized protein</fullName>
    </submittedName>
</protein>
<dbReference type="Proteomes" id="UP001176941">
    <property type="component" value="Chromosome 28"/>
</dbReference>
<feature type="region of interest" description="Disordered" evidence="1">
    <location>
        <begin position="40"/>
        <end position="60"/>
    </location>
</feature>
<sequence>MEAQGPGRRRECPVCIEDSGGGGVCTGRVGVCDSTGPGVETSILEQGRDTGGPASVERRVSHRGTVDSQAVVALNLRCRHTSPGAGGPALTESTGTHTDTRVGGGTRAWLRADAGEEQLAPLAACD</sequence>
<evidence type="ECO:0000256" key="1">
    <source>
        <dbReference type="SAM" id="MobiDB-lite"/>
    </source>
</evidence>